<name>A0A6G1CFD3_9ORYZ</name>
<keyword evidence="2" id="KW-1185">Reference proteome</keyword>
<accession>A0A6G1CFD3</accession>
<dbReference type="AlphaFoldDB" id="A0A6G1CFD3"/>
<proteinExistence type="predicted"/>
<dbReference type="EMBL" id="SPHZ02000009">
    <property type="protein sequence ID" value="KAF0898882.1"/>
    <property type="molecule type" value="Genomic_DNA"/>
</dbReference>
<dbReference type="Proteomes" id="UP000479710">
    <property type="component" value="Unassembled WGS sequence"/>
</dbReference>
<reference evidence="1 2" key="1">
    <citation type="submission" date="2019-11" db="EMBL/GenBank/DDBJ databases">
        <title>Whole genome sequence of Oryza granulata.</title>
        <authorList>
            <person name="Li W."/>
        </authorList>
    </citation>
    <scope>NUCLEOTIDE SEQUENCE [LARGE SCALE GENOMIC DNA]</scope>
    <source>
        <strain evidence="2">cv. Menghai</strain>
        <tissue evidence="1">Leaf</tissue>
    </source>
</reference>
<protein>
    <submittedName>
        <fullName evidence="1">Uncharacterized protein</fullName>
    </submittedName>
</protein>
<sequence length="117" mass="12698">MRSRFGREVEETTVTKEDLAVVIAAPHCRGHHHSPPPRKIPPRSLLLLAGADPVSSMPNTVSSRLDRYTELAIAHLITLHCTELVAAEGLDLCQLSPCAGLRKNTATAVVVLLEEND</sequence>
<evidence type="ECO:0000313" key="2">
    <source>
        <dbReference type="Proteomes" id="UP000479710"/>
    </source>
</evidence>
<organism evidence="1 2">
    <name type="scientific">Oryza meyeriana var. granulata</name>
    <dbReference type="NCBI Taxonomy" id="110450"/>
    <lineage>
        <taxon>Eukaryota</taxon>
        <taxon>Viridiplantae</taxon>
        <taxon>Streptophyta</taxon>
        <taxon>Embryophyta</taxon>
        <taxon>Tracheophyta</taxon>
        <taxon>Spermatophyta</taxon>
        <taxon>Magnoliopsida</taxon>
        <taxon>Liliopsida</taxon>
        <taxon>Poales</taxon>
        <taxon>Poaceae</taxon>
        <taxon>BOP clade</taxon>
        <taxon>Oryzoideae</taxon>
        <taxon>Oryzeae</taxon>
        <taxon>Oryzinae</taxon>
        <taxon>Oryza</taxon>
        <taxon>Oryza meyeriana</taxon>
    </lineage>
</organism>
<comment type="caution">
    <text evidence="1">The sequence shown here is derived from an EMBL/GenBank/DDBJ whole genome shotgun (WGS) entry which is preliminary data.</text>
</comment>
<evidence type="ECO:0000313" key="1">
    <source>
        <dbReference type="EMBL" id="KAF0898882.1"/>
    </source>
</evidence>
<gene>
    <name evidence="1" type="ORF">E2562_012595</name>
</gene>